<feature type="transmembrane region" description="Helical" evidence="19">
    <location>
        <begin position="20"/>
        <end position="44"/>
    </location>
</feature>
<comment type="function">
    <text evidence="17">UDP-N-acetylglucosamine--dolichyl-phosphate N-acetylglucosaminephosphotransferase that operates in the biosynthetic pathway of dolichol-linked oligosaccharides, the glycan precursors employed in protein asparagine (N)-glycosylation. The assembly of dolichol-linked oligosaccharides begins on the cytosolic side of the endoplasmic reticulum membrane and finishes in its lumen. The sequential addition of sugars to dolichol pyrophosphate produces dolichol-linked oligosaccharides containing fourteen sugars, including two GlcNAcs, nine mannoses and three glucoses. Once assembled, the oligosaccharide is transferred from the lipid to nascent proteins by oligosaccharyltransferases. Catalyzes the initial step of dolichol-linked oligosaccharide biosynthesis, transfering GlcNAc-1-P from cytosolic UDP-GlcNAc onto the carrier lipid dolichyl phosphate (P-dolichol), yielding GlcNAc-P-P-dolichol embedded in the cytoplasmic leaflet of the endoplasmic reticulum membrane.</text>
</comment>
<evidence type="ECO:0000256" key="4">
    <source>
        <dbReference type="ARBA" id="ARBA00009317"/>
    </source>
</evidence>
<evidence type="ECO:0000256" key="16">
    <source>
        <dbReference type="ARBA" id="ARBA00033238"/>
    </source>
</evidence>
<feature type="transmembrane region" description="Helical" evidence="19">
    <location>
        <begin position="65"/>
        <end position="86"/>
    </location>
</feature>
<evidence type="ECO:0000256" key="5">
    <source>
        <dbReference type="ARBA" id="ARBA00013225"/>
    </source>
</evidence>
<gene>
    <name evidence="20" type="ORF">BOKJ2_LOCUS10854</name>
</gene>
<evidence type="ECO:0000256" key="13">
    <source>
        <dbReference type="ARBA" id="ARBA00022989"/>
    </source>
</evidence>
<evidence type="ECO:0000256" key="7">
    <source>
        <dbReference type="ARBA" id="ARBA00022676"/>
    </source>
</evidence>
<name>A0A811LAF1_9BILA</name>
<evidence type="ECO:0000256" key="2">
    <source>
        <dbReference type="ARBA" id="ARBA00004477"/>
    </source>
</evidence>
<feature type="transmembrane region" description="Helical" evidence="19">
    <location>
        <begin position="132"/>
        <end position="149"/>
    </location>
</feature>
<dbReference type="Proteomes" id="UP000614601">
    <property type="component" value="Unassembled WGS sequence"/>
</dbReference>
<dbReference type="EMBL" id="CAJFDH010000005">
    <property type="protein sequence ID" value="CAD5224084.1"/>
    <property type="molecule type" value="Genomic_DNA"/>
</dbReference>
<evidence type="ECO:0000256" key="17">
    <source>
        <dbReference type="ARBA" id="ARBA00044717"/>
    </source>
</evidence>
<dbReference type="PANTHER" id="PTHR10571:SF0">
    <property type="entry name" value="UDP-N-ACETYLGLUCOSAMINE--DOLICHYL-PHOSPHATE N-ACETYLGLUCOSAMINEPHOSPHOTRANSFERASE"/>
    <property type="match status" value="1"/>
</dbReference>
<feature type="transmembrane region" description="Helical" evidence="19">
    <location>
        <begin position="98"/>
        <end position="120"/>
    </location>
</feature>
<dbReference type="EMBL" id="CAJFCW020000005">
    <property type="protein sequence ID" value="CAG9119568.1"/>
    <property type="molecule type" value="Genomic_DNA"/>
</dbReference>
<comment type="subcellular location">
    <subcellularLocation>
        <location evidence="2">Endoplasmic reticulum membrane</location>
        <topology evidence="2">Multi-pass membrane protein</topology>
    </subcellularLocation>
</comment>
<evidence type="ECO:0000256" key="8">
    <source>
        <dbReference type="ARBA" id="ARBA00022679"/>
    </source>
</evidence>
<dbReference type="AlphaFoldDB" id="A0A811LAF1"/>
<keyword evidence="7" id="KW-0328">Glycosyltransferase</keyword>
<comment type="similarity">
    <text evidence="4">Belongs to the glycosyltransferase 4 family.</text>
</comment>
<evidence type="ECO:0000256" key="14">
    <source>
        <dbReference type="ARBA" id="ARBA00023136"/>
    </source>
</evidence>
<dbReference type="CDD" id="cd06855">
    <property type="entry name" value="GT_GPT_euk"/>
    <property type="match status" value="1"/>
</dbReference>
<comment type="cofactor">
    <cofactor evidence="1">
        <name>Mg(2+)</name>
        <dbReference type="ChEBI" id="CHEBI:18420"/>
    </cofactor>
</comment>
<comment type="catalytic activity">
    <reaction evidence="18">
        <text>a di-trans,poly-cis-dolichyl phosphate + UDP-N-acetyl-alpha-D-glucosamine = an N-acetyl-alpha-D-glucosaminyl-diphospho-di-trans,poly-cis-dolichol + UMP</text>
        <dbReference type="Rhea" id="RHEA:13289"/>
        <dbReference type="Rhea" id="RHEA-COMP:19498"/>
        <dbReference type="Rhea" id="RHEA-COMP:19507"/>
        <dbReference type="ChEBI" id="CHEBI:57683"/>
        <dbReference type="ChEBI" id="CHEBI:57705"/>
        <dbReference type="ChEBI" id="CHEBI:57865"/>
        <dbReference type="ChEBI" id="CHEBI:58427"/>
        <dbReference type="EC" id="2.7.8.15"/>
    </reaction>
    <physiologicalReaction direction="left-to-right" evidence="18">
        <dbReference type="Rhea" id="RHEA:13290"/>
    </physiologicalReaction>
</comment>
<keyword evidence="21" id="KW-1185">Reference proteome</keyword>
<dbReference type="GO" id="GO:0046872">
    <property type="term" value="F:metal ion binding"/>
    <property type="evidence" value="ECO:0007669"/>
    <property type="project" value="UniProtKB-KW"/>
</dbReference>
<feature type="transmembrane region" description="Helical" evidence="19">
    <location>
        <begin position="264"/>
        <end position="282"/>
    </location>
</feature>
<keyword evidence="11" id="KW-0256">Endoplasmic reticulum</keyword>
<evidence type="ECO:0000256" key="1">
    <source>
        <dbReference type="ARBA" id="ARBA00001946"/>
    </source>
</evidence>
<dbReference type="OrthoDB" id="10262326at2759"/>
<evidence type="ECO:0000256" key="15">
    <source>
        <dbReference type="ARBA" id="ARBA00029567"/>
    </source>
</evidence>
<dbReference type="Proteomes" id="UP000783686">
    <property type="component" value="Unassembled WGS sequence"/>
</dbReference>
<evidence type="ECO:0000256" key="19">
    <source>
        <dbReference type="SAM" id="Phobius"/>
    </source>
</evidence>
<evidence type="ECO:0000256" key="18">
    <source>
        <dbReference type="ARBA" id="ARBA00045078"/>
    </source>
</evidence>
<reference evidence="20" key="1">
    <citation type="submission" date="2020-09" db="EMBL/GenBank/DDBJ databases">
        <authorList>
            <person name="Kikuchi T."/>
        </authorList>
    </citation>
    <scope>NUCLEOTIDE SEQUENCE</scope>
    <source>
        <strain evidence="20">SH1</strain>
    </source>
</reference>
<evidence type="ECO:0000313" key="21">
    <source>
        <dbReference type="Proteomes" id="UP000614601"/>
    </source>
</evidence>
<dbReference type="UniPathway" id="UPA00378"/>
<feature type="transmembrane region" description="Helical" evidence="19">
    <location>
        <begin position="169"/>
        <end position="194"/>
    </location>
</feature>
<dbReference type="GO" id="GO:0006488">
    <property type="term" value="P:dolichol-linked oligosaccharide biosynthetic process"/>
    <property type="evidence" value="ECO:0007669"/>
    <property type="project" value="InterPro"/>
</dbReference>
<keyword evidence="9 19" id="KW-0812">Transmembrane</keyword>
<accession>A0A811LAF1</accession>
<evidence type="ECO:0000256" key="10">
    <source>
        <dbReference type="ARBA" id="ARBA00022723"/>
    </source>
</evidence>
<dbReference type="InterPro" id="IPR000715">
    <property type="entry name" value="Glycosyl_transferase_4"/>
</dbReference>
<sequence>MSWSNVMEWLNWGLGQTLTASIVLSVLTFRSSYHYVGFFIPMFIQKGHYGQDKCKEKSGPVAEPLGVVAAAVYLIFIFVFIGIPFYEWKQEVNTFMPPIRLLFLLAGLVSICTSILLGFADDMLDLRWRHKLIFPFLSSVPLVLVYFISEEKTAMLLPKFFYNFFGQTYLELGVLFYVYIIMLVIFCTNAINIIAGINGVEAGQSIVIAASVALFNLVQMVRLEDDESVWSHLLSFSLLAPFIATSLGLYMHNKYPAKAFVGDTFCYFSGMTLAVVAVIGHFSKTLLLFLIPQVFNFLYSCPQLFHLVPCPRHRLPKFDEKTQQLNMSRAEFKASDIKVLGHLVIKLFTTLCILDYKEFEKDGEKWLSVSNMTILNLLLKFHGPMREYELNNLFLRYQVASSALAFVCRFVIAGFLYENVM</sequence>
<keyword evidence="12" id="KW-0460">Magnesium</keyword>
<evidence type="ECO:0000256" key="11">
    <source>
        <dbReference type="ARBA" id="ARBA00022824"/>
    </source>
</evidence>
<keyword evidence="10" id="KW-0479">Metal-binding</keyword>
<dbReference type="InterPro" id="IPR033895">
    <property type="entry name" value="GPT"/>
</dbReference>
<organism evidence="20 21">
    <name type="scientific">Bursaphelenchus okinawaensis</name>
    <dbReference type="NCBI Taxonomy" id="465554"/>
    <lineage>
        <taxon>Eukaryota</taxon>
        <taxon>Metazoa</taxon>
        <taxon>Ecdysozoa</taxon>
        <taxon>Nematoda</taxon>
        <taxon>Chromadorea</taxon>
        <taxon>Rhabditida</taxon>
        <taxon>Tylenchina</taxon>
        <taxon>Tylenchomorpha</taxon>
        <taxon>Aphelenchoidea</taxon>
        <taxon>Aphelenchoididae</taxon>
        <taxon>Bursaphelenchus</taxon>
    </lineage>
</organism>
<protein>
    <recommendedName>
        <fullName evidence="6">UDP-N-acetylglucosamine--dolichyl-phosphate N-acetylglucosaminephosphotransferase</fullName>
        <ecNumber evidence="5">2.7.8.15</ecNumber>
    </recommendedName>
    <alternativeName>
        <fullName evidence="15">GlcNAc-1-P transferase</fullName>
    </alternativeName>
    <alternativeName>
        <fullName evidence="16">N-acetylglucosamine-1-phosphate transferase</fullName>
    </alternativeName>
</protein>
<evidence type="ECO:0000313" key="20">
    <source>
        <dbReference type="EMBL" id="CAD5224084.1"/>
    </source>
</evidence>
<feature type="transmembrane region" description="Helical" evidence="19">
    <location>
        <begin position="229"/>
        <end position="252"/>
    </location>
</feature>
<proteinExistence type="inferred from homology"/>
<dbReference type="GO" id="GO:0003975">
    <property type="term" value="F:UDP-N-acetylglucosamine-dolichyl-phosphate N-acetylglucosaminephosphotransferase activity"/>
    <property type="evidence" value="ECO:0007669"/>
    <property type="project" value="UniProtKB-EC"/>
</dbReference>
<evidence type="ECO:0000256" key="9">
    <source>
        <dbReference type="ARBA" id="ARBA00022692"/>
    </source>
</evidence>
<dbReference type="PANTHER" id="PTHR10571">
    <property type="entry name" value="UDP-N-ACETYLGLUCOSAMINE--DOLICHYL-PHOSPHATE N-ACETYLGLUCOSAMINEPHOSPHOTRANSFERASE"/>
    <property type="match status" value="1"/>
</dbReference>
<keyword evidence="14 19" id="KW-0472">Membrane</keyword>
<dbReference type="Pfam" id="PF00953">
    <property type="entry name" value="Glycos_transf_4"/>
    <property type="match status" value="1"/>
</dbReference>
<evidence type="ECO:0000256" key="6">
    <source>
        <dbReference type="ARBA" id="ARBA00017659"/>
    </source>
</evidence>
<keyword evidence="13 19" id="KW-1133">Transmembrane helix</keyword>
<evidence type="ECO:0000256" key="12">
    <source>
        <dbReference type="ARBA" id="ARBA00022842"/>
    </source>
</evidence>
<comment type="caution">
    <text evidence="20">The sequence shown here is derived from an EMBL/GenBank/DDBJ whole genome shotgun (WGS) entry which is preliminary data.</text>
</comment>
<evidence type="ECO:0000256" key="3">
    <source>
        <dbReference type="ARBA" id="ARBA00004922"/>
    </source>
</evidence>
<feature type="transmembrane region" description="Helical" evidence="19">
    <location>
        <begin position="394"/>
        <end position="417"/>
    </location>
</feature>
<dbReference type="GO" id="GO:0005789">
    <property type="term" value="C:endoplasmic reticulum membrane"/>
    <property type="evidence" value="ECO:0007669"/>
    <property type="project" value="UniProtKB-SubCell"/>
</dbReference>
<dbReference type="GO" id="GO:0016757">
    <property type="term" value="F:glycosyltransferase activity"/>
    <property type="evidence" value="ECO:0007669"/>
    <property type="project" value="UniProtKB-KW"/>
</dbReference>
<dbReference type="EC" id="2.7.8.15" evidence="5"/>
<keyword evidence="8" id="KW-0808">Transferase</keyword>
<feature type="transmembrane region" description="Helical" evidence="19">
    <location>
        <begin position="288"/>
        <end position="308"/>
    </location>
</feature>
<comment type="pathway">
    <text evidence="3">Protein modification; protein glycosylation.</text>
</comment>